<dbReference type="AlphaFoldDB" id="A0A4R3KB82"/>
<evidence type="ECO:0000256" key="4">
    <source>
        <dbReference type="ARBA" id="ARBA00022840"/>
    </source>
</evidence>
<comment type="subcellular location">
    <subcellularLocation>
        <location evidence="8">Cytoplasm</location>
    </subcellularLocation>
</comment>
<dbReference type="GO" id="GO:0005829">
    <property type="term" value="C:cytosol"/>
    <property type="evidence" value="ECO:0007669"/>
    <property type="project" value="TreeGrafter"/>
</dbReference>
<keyword evidence="4 8" id="KW-0067">ATP-binding</keyword>
<dbReference type="Gene3D" id="3.40.50.620">
    <property type="entry name" value="HUPs"/>
    <property type="match status" value="1"/>
</dbReference>
<dbReference type="CDD" id="cd00806">
    <property type="entry name" value="TrpRS_core"/>
    <property type="match status" value="1"/>
</dbReference>
<protein>
    <recommendedName>
        <fullName evidence="8">Tryptophan--tRNA ligase</fullName>
        <ecNumber evidence="8">6.1.1.2</ecNumber>
    </recommendedName>
    <alternativeName>
        <fullName evidence="8">Tryptophanyl-tRNA synthetase</fullName>
        <shortName evidence="8">TrpRS</shortName>
    </alternativeName>
</protein>
<dbReference type="PROSITE" id="PS00178">
    <property type="entry name" value="AA_TRNA_LIGASE_I"/>
    <property type="match status" value="1"/>
</dbReference>
<keyword evidence="3 8" id="KW-0547">Nucleotide-binding</keyword>
<evidence type="ECO:0000256" key="9">
    <source>
        <dbReference type="RuleBase" id="RU363036"/>
    </source>
</evidence>
<keyword evidence="8" id="KW-0963">Cytoplasm</keyword>
<dbReference type="Pfam" id="PF00579">
    <property type="entry name" value="tRNA-synt_1b"/>
    <property type="match status" value="1"/>
</dbReference>
<dbReference type="InterPro" id="IPR002305">
    <property type="entry name" value="aa-tRNA-synth_Ic"/>
</dbReference>
<feature type="binding site" evidence="8">
    <location>
        <begin position="17"/>
        <end position="18"/>
    </location>
    <ligand>
        <name>ATP</name>
        <dbReference type="ChEBI" id="CHEBI:30616"/>
    </ligand>
</feature>
<dbReference type="PANTHER" id="PTHR43766">
    <property type="entry name" value="TRYPTOPHAN--TRNA LIGASE, MITOCHONDRIAL"/>
    <property type="match status" value="1"/>
</dbReference>
<proteinExistence type="inferred from homology"/>
<dbReference type="Proteomes" id="UP000295788">
    <property type="component" value="Unassembled WGS sequence"/>
</dbReference>
<dbReference type="SUPFAM" id="SSF52374">
    <property type="entry name" value="Nucleotidylyl transferase"/>
    <property type="match status" value="1"/>
</dbReference>
<name>A0A4R3KB82_9BACI</name>
<dbReference type="NCBIfam" id="TIGR00233">
    <property type="entry name" value="trpS"/>
    <property type="match status" value="1"/>
</dbReference>
<evidence type="ECO:0000313" key="11">
    <source>
        <dbReference type="Proteomes" id="UP000295788"/>
    </source>
</evidence>
<evidence type="ECO:0000256" key="8">
    <source>
        <dbReference type="HAMAP-Rule" id="MF_00140"/>
    </source>
</evidence>
<dbReference type="GO" id="GO:0005524">
    <property type="term" value="F:ATP binding"/>
    <property type="evidence" value="ECO:0007669"/>
    <property type="project" value="UniProtKB-UniRule"/>
</dbReference>
<feature type="binding site" evidence="8">
    <location>
        <begin position="9"/>
        <end position="11"/>
    </location>
    <ligand>
        <name>ATP</name>
        <dbReference type="ChEBI" id="CHEBI:30616"/>
    </ligand>
</feature>
<evidence type="ECO:0000256" key="5">
    <source>
        <dbReference type="ARBA" id="ARBA00022917"/>
    </source>
</evidence>
<evidence type="ECO:0000256" key="6">
    <source>
        <dbReference type="ARBA" id="ARBA00023146"/>
    </source>
</evidence>
<feature type="binding site" evidence="8">
    <location>
        <begin position="192"/>
        <end position="196"/>
    </location>
    <ligand>
        <name>ATP</name>
        <dbReference type="ChEBI" id="CHEBI:30616"/>
    </ligand>
</feature>
<evidence type="ECO:0000256" key="2">
    <source>
        <dbReference type="ARBA" id="ARBA00022598"/>
    </source>
</evidence>
<comment type="caution">
    <text evidence="8">Lacks conserved residue(s) required for the propagation of feature annotation.</text>
</comment>
<evidence type="ECO:0000313" key="10">
    <source>
        <dbReference type="EMBL" id="TCS80396.1"/>
    </source>
</evidence>
<evidence type="ECO:0000256" key="7">
    <source>
        <dbReference type="ARBA" id="ARBA00049929"/>
    </source>
</evidence>
<dbReference type="InterPro" id="IPR050203">
    <property type="entry name" value="Trp-tRNA_synthetase"/>
</dbReference>
<dbReference type="RefSeq" id="WP_132769852.1">
    <property type="nucleotide sequence ID" value="NZ_SMAB01000017.1"/>
</dbReference>
<keyword evidence="2 8" id="KW-0436">Ligase</keyword>
<dbReference type="GO" id="GO:0006436">
    <property type="term" value="P:tryptophanyl-tRNA aminoacylation"/>
    <property type="evidence" value="ECO:0007669"/>
    <property type="project" value="UniProtKB-UniRule"/>
</dbReference>
<comment type="similarity">
    <text evidence="1 8 9">Belongs to the class-I aminoacyl-tRNA synthetase family.</text>
</comment>
<evidence type="ECO:0000256" key="3">
    <source>
        <dbReference type="ARBA" id="ARBA00022741"/>
    </source>
</evidence>
<comment type="caution">
    <text evidence="10">The sequence shown here is derived from an EMBL/GenBank/DDBJ whole genome shotgun (WGS) entry which is preliminary data.</text>
</comment>
<keyword evidence="11" id="KW-1185">Reference proteome</keyword>
<dbReference type="PRINTS" id="PR01039">
    <property type="entry name" value="TRNASYNTHTRP"/>
</dbReference>
<dbReference type="FunFam" id="1.10.240.10:FF:000002">
    <property type="entry name" value="Tryptophan--tRNA ligase"/>
    <property type="match status" value="1"/>
</dbReference>
<dbReference type="EMBL" id="SMAB01000017">
    <property type="protein sequence ID" value="TCS80396.1"/>
    <property type="molecule type" value="Genomic_DNA"/>
</dbReference>
<keyword evidence="5 8" id="KW-0648">Protein biosynthesis</keyword>
<dbReference type="GO" id="GO:0004830">
    <property type="term" value="F:tryptophan-tRNA ligase activity"/>
    <property type="evidence" value="ECO:0007669"/>
    <property type="project" value="UniProtKB-UniRule"/>
</dbReference>
<accession>A0A4R3KB82</accession>
<dbReference type="Gene3D" id="1.10.240.10">
    <property type="entry name" value="Tyrosyl-Transfer RNA Synthetase"/>
    <property type="match status" value="1"/>
</dbReference>
<dbReference type="EC" id="6.1.1.2" evidence="8"/>
<dbReference type="OrthoDB" id="9801042at2"/>
<dbReference type="InterPro" id="IPR001412">
    <property type="entry name" value="aa-tRNA-synth_I_CS"/>
</dbReference>
<dbReference type="InterPro" id="IPR002306">
    <property type="entry name" value="Trp-tRNA-ligase"/>
</dbReference>
<dbReference type="PANTHER" id="PTHR43766:SF1">
    <property type="entry name" value="TRYPTOPHAN--TRNA LIGASE, MITOCHONDRIAL"/>
    <property type="match status" value="1"/>
</dbReference>
<gene>
    <name evidence="8" type="primary">trpS</name>
    <name evidence="10" type="ORF">EDD72_11763</name>
</gene>
<comment type="catalytic activity">
    <reaction evidence="7 8">
        <text>tRNA(Trp) + L-tryptophan + ATP = L-tryptophyl-tRNA(Trp) + AMP + diphosphate + H(+)</text>
        <dbReference type="Rhea" id="RHEA:24080"/>
        <dbReference type="Rhea" id="RHEA-COMP:9671"/>
        <dbReference type="Rhea" id="RHEA-COMP:9705"/>
        <dbReference type="ChEBI" id="CHEBI:15378"/>
        <dbReference type="ChEBI" id="CHEBI:30616"/>
        <dbReference type="ChEBI" id="CHEBI:33019"/>
        <dbReference type="ChEBI" id="CHEBI:57912"/>
        <dbReference type="ChEBI" id="CHEBI:78442"/>
        <dbReference type="ChEBI" id="CHEBI:78535"/>
        <dbReference type="ChEBI" id="CHEBI:456215"/>
        <dbReference type="EC" id="6.1.1.2"/>
    </reaction>
</comment>
<sequence length="326" mass="36747">MKRVFSGIQPSGVMTIGNYLGAMKNFVKLQDETESIFCIVDMHAITVPQDPKELKENTLKLAALYLASGIDPNKSTLFVQSHVPAHTELGWIMQCVGYFGEYGRMTQFKDKSAKKENFTAGLFTYPALMAADILLYDADLVPVGEDQKQHLELTRDLAERFNHKYGETFVLPEPYIPKVGGRIMSLQDPTKKMSKSDENQGAFISILDEPDVIQKKISRAVTDSLNTIRYNPEEQPAISNLLTIYSLFAEKSIEEIEQMYAGKGYGALKKDLAEVIIQGLKPIQERYYELVKSDELIEILKEGAERAASIANRKMKEVKERMGFIV</sequence>
<evidence type="ECO:0000256" key="1">
    <source>
        <dbReference type="ARBA" id="ARBA00005594"/>
    </source>
</evidence>
<comment type="function">
    <text evidence="8">Catalyzes the attachment of tryptophan to tRNA(Trp).</text>
</comment>
<feature type="binding site" evidence="8">
    <location>
        <begin position="144"/>
        <end position="146"/>
    </location>
    <ligand>
        <name>ATP</name>
        <dbReference type="ChEBI" id="CHEBI:30616"/>
    </ligand>
</feature>
<feature type="binding site" evidence="8">
    <location>
        <position position="183"/>
    </location>
    <ligand>
        <name>ATP</name>
        <dbReference type="ChEBI" id="CHEBI:30616"/>
    </ligand>
</feature>
<keyword evidence="6 8" id="KW-0030">Aminoacyl-tRNA synthetase</keyword>
<dbReference type="InterPro" id="IPR024109">
    <property type="entry name" value="Trp-tRNA-ligase_bac-type"/>
</dbReference>
<feature type="binding site" evidence="8">
    <location>
        <position position="132"/>
    </location>
    <ligand>
        <name>L-tryptophan</name>
        <dbReference type="ChEBI" id="CHEBI:57912"/>
    </ligand>
</feature>
<organism evidence="10 11">
    <name type="scientific">Tepidibacillus fermentans</name>
    <dbReference type="NCBI Taxonomy" id="1281767"/>
    <lineage>
        <taxon>Bacteria</taxon>
        <taxon>Bacillati</taxon>
        <taxon>Bacillota</taxon>
        <taxon>Bacilli</taxon>
        <taxon>Bacillales</taxon>
        <taxon>Bacillaceae</taxon>
        <taxon>Tepidibacillus</taxon>
    </lineage>
</organism>
<reference evidence="10 11" key="1">
    <citation type="submission" date="2019-03" db="EMBL/GenBank/DDBJ databases">
        <title>Genomic Encyclopedia of Type Strains, Phase IV (KMG-IV): sequencing the most valuable type-strain genomes for metagenomic binning, comparative biology and taxonomic classification.</title>
        <authorList>
            <person name="Goeker M."/>
        </authorList>
    </citation>
    <scope>NUCLEOTIDE SEQUENCE [LARGE SCALE GENOMIC DNA]</scope>
    <source>
        <strain evidence="10 11">DSM 23802</strain>
    </source>
</reference>
<dbReference type="HAMAP" id="MF_00140_B">
    <property type="entry name" value="Trp_tRNA_synth_B"/>
    <property type="match status" value="1"/>
</dbReference>
<dbReference type="InterPro" id="IPR014729">
    <property type="entry name" value="Rossmann-like_a/b/a_fold"/>
</dbReference>
<feature type="short sequence motif" description="'KMSKS' region" evidence="8">
    <location>
        <begin position="192"/>
        <end position="196"/>
    </location>
</feature>
<comment type="subunit">
    <text evidence="8">Homodimer.</text>
</comment>